<dbReference type="Pfam" id="PF00111">
    <property type="entry name" value="Fer2"/>
    <property type="match status" value="1"/>
</dbReference>
<dbReference type="InterPro" id="IPR036010">
    <property type="entry name" value="2Fe-2S_ferredoxin-like_sf"/>
</dbReference>
<evidence type="ECO:0000256" key="6">
    <source>
        <dbReference type="ARBA" id="ARBA00034078"/>
    </source>
</evidence>
<keyword evidence="2" id="KW-0001">2Fe-2S</keyword>
<comment type="cofactor">
    <cofactor evidence="6">
        <name>[2Fe-2S] cluster</name>
        <dbReference type="ChEBI" id="CHEBI:190135"/>
    </cofactor>
</comment>
<comment type="similarity">
    <text evidence="1">Belongs to the adrenodoxin/putidaredoxin family.</text>
</comment>
<dbReference type="EMBL" id="JACHFJ010000004">
    <property type="protein sequence ID" value="MBB5373078.1"/>
    <property type="molecule type" value="Genomic_DNA"/>
</dbReference>
<evidence type="ECO:0000256" key="2">
    <source>
        <dbReference type="ARBA" id="ARBA00022714"/>
    </source>
</evidence>
<accession>A0A840VAY5</accession>
<evidence type="ECO:0000256" key="3">
    <source>
        <dbReference type="ARBA" id="ARBA00022723"/>
    </source>
</evidence>
<dbReference type="PANTHER" id="PTHR23426:SF65">
    <property type="entry name" value="FERREDOXIN-2, MITOCHONDRIAL"/>
    <property type="match status" value="1"/>
</dbReference>
<dbReference type="PROSITE" id="PS00814">
    <property type="entry name" value="ADX"/>
    <property type="match status" value="1"/>
</dbReference>
<protein>
    <submittedName>
        <fullName evidence="8">2Fe-2S ferredoxin</fullName>
    </submittedName>
</protein>
<evidence type="ECO:0000256" key="4">
    <source>
        <dbReference type="ARBA" id="ARBA00023004"/>
    </source>
</evidence>
<dbReference type="AlphaFoldDB" id="A0A840VAY5"/>
<reference evidence="8 9" key="1">
    <citation type="submission" date="2020-08" db="EMBL/GenBank/DDBJ databases">
        <title>Genomic Encyclopedia of Type Strains, Phase IV (KMG-IV): sequencing the most valuable type-strain genomes for metagenomic binning, comparative biology and taxonomic classification.</title>
        <authorList>
            <person name="Goeker M."/>
        </authorList>
    </citation>
    <scope>NUCLEOTIDE SEQUENCE [LARGE SCALE GENOMIC DNA]</scope>
    <source>
        <strain evidence="8 9">DSM 27026</strain>
    </source>
</reference>
<sequence>MIDRTGAEHKFAAAPGMSLMETIRDQGIYDIKALCGGSCSCATCHVYVDSEAPLSAMSEDEDDLLDGTSERQKNSRLACQVILAEGMAPLHVIIAPED</sequence>
<dbReference type="GO" id="GO:0140647">
    <property type="term" value="P:P450-containing electron transport chain"/>
    <property type="evidence" value="ECO:0007669"/>
    <property type="project" value="InterPro"/>
</dbReference>
<dbReference type="GO" id="GO:0046872">
    <property type="term" value="F:metal ion binding"/>
    <property type="evidence" value="ECO:0007669"/>
    <property type="project" value="UniProtKB-KW"/>
</dbReference>
<name>A0A840VAY5_9PROT</name>
<dbReference type="GO" id="GO:0051537">
    <property type="term" value="F:2 iron, 2 sulfur cluster binding"/>
    <property type="evidence" value="ECO:0007669"/>
    <property type="project" value="UniProtKB-KW"/>
</dbReference>
<evidence type="ECO:0000256" key="1">
    <source>
        <dbReference type="ARBA" id="ARBA00010914"/>
    </source>
</evidence>
<dbReference type="Gene3D" id="3.10.20.30">
    <property type="match status" value="1"/>
</dbReference>
<evidence type="ECO:0000259" key="7">
    <source>
        <dbReference type="PROSITE" id="PS51085"/>
    </source>
</evidence>
<keyword evidence="4" id="KW-0408">Iron</keyword>
<evidence type="ECO:0000256" key="5">
    <source>
        <dbReference type="ARBA" id="ARBA00023014"/>
    </source>
</evidence>
<dbReference type="RefSeq" id="WP_221246664.1">
    <property type="nucleotide sequence ID" value="NZ_JACHFJ010000004.1"/>
</dbReference>
<gene>
    <name evidence="8" type="ORF">HNP71_001336</name>
</gene>
<dbReference type="CDD" id="cd00207">
    <property type="entry name" value="fer2"/>
    <property type="match status" value="1"/>
</dbReference>
<dbReference type="Proteomes" id="UP000553706">
    <property type="component" value="Unassembled WGS sequence"/>
</dbReference>
<dbReference type="InterPro" id="IPR001041">
    <property type="entry name" value="2Fe-2S_ferredoxin-type"/>
</dbReference>
<dbReference type="InterPro" id="IPR012675">
    <property type="entry name" value="Beta-grasp_dom_sf"/>
</dbReference>
<evidence type="ECO:0000313" key="9">
    <source>
        <dbReference type="Proteomes" id="UP000553706"/>
    </source>
</evidence>
<dbReference type="PROSITE" id="PS51085">
    <property type="entry name" value="2FE2S_FER_2"/>
    <property type="match status" value="1"/>
</dbReference>
<dbReference type="InterPro" id="IPR001055">
    <property type="entry name" value="Adrenodoxin-like"/>
</dbReference>
<dbReference type="PANTHER" id="PTHR23426">
    <property type="entry name" value="FERREDOXIN/ADRENODOXIN"/>
    <property type="match status" value="1"/>
</dbReference>
<dbReference type="InterPro" id="IPR018298">
    <property type="entry name" value="Adrenodoxin_Fe-S_BS"/>
</dbReference>
<keyword evidence="9" id="KW-1185">Reference proteome</keyword>
<feature type="domain" description="2Fe-2S ferredoxin-type" evidence="7">
    <location>
        <begin position="1"/>
        <end position="98"/>
    </location>
</feature>
<keyword evidence="5" id="KW-0411">Iron-sulfur</keyword>
<dbReference type="GO" id="GO:0009055">
    <property type="term" value="F:electron transfer activity"/>
    <property type="evidence" value="ECO:0007669"/>
    <property type="project" value="TreeGrafter"/>
</dbReference>
<keyword evidence="3" id="KW-0479">Metal-binding</keyword>
<evidence type="ECO:0000313" key="8">
    <source>
        <dbReference type="EMBL" id="MBB5373078.1"/>
    </source>
</evidence>
<comment type="caution">
    <text evidence="8">The sequence shown here is derived from an EMBL/GenBank/DDBJ whole genome shotgun (WGS) entry which is preliminary data.</text>
</comment>
<proteinExistence type="inferred from homology"/>
<organism evidence="8 9">
    <name type="scientific">Acidocella aromatica</name>
    <dbReference type="NCBI Taxonomy" id="1303579"/>
    <lineage>
        <taxon>Bacteria</taxon>
        <taxon>Pseudomonadati</taxon>
        <taxon>Pseudomonadota</taxon>
        <taxon>Alphaproteobacteria</taxon>
        <taxon>Acetobacterales</taxon>
        <taxon>Acidocellaceae</taxon>
        <taxon>Acidocella</taxon>
    </lineage>
</organism>
<dbReference type="SUPFAM" id="SSF54292">
    <property type="entry name" value="2Fe-2S ferredoxin-like"/>
    <property type="match status" value="1"/>
</dbReference>